<evidence type="ECO:0000256" key="10">
    <source>
        <dbReference type="ARBA" id="ARBA00023136"/>
    </source>
</evidence>
<dbReference type="GO" id="GO:0140359">
    <property type="term" value="F:ABC-type transporter activity"/>
    <property type="evidence" value="ECO:0007669"/>
    <property type="project" value="InterPro"/>
</dbReference>
<dbReference type="Gene3D" id="3.40.50.300">
    <property type="entry name" value="P-loop containing nucleotide triphosphate hydrolases"/>
    <property type="match status" value="1"/>
</dbReference>
<evidence type="ECO:0000256" key="12">
    <source>
        <dbReference type="ARBA" id="ARBA00061173"/>
    </source>
</evidence>
<feature type="transmembrane region" description="Helical" evidence="14">
    <location>
        <begin position="163"/>
        <end position="183"/>
    </location>
</feature>
<name>H1SDT1_9BURK</name>
<dbReference type="PROSITE" id="PS50929">
    <property type="entry name" value="ABC_TM1F"/>
    <property type="match status" value="1"/>
</dbReference>
<dbReference type="GO" id="GO:0016887">
    <property type="term" value="F:ATP hydrolysis activity"/>
    <property type="evidence" value="ECO:0007669"/>
    <property type="project" value="InterPro"/>
</dbReference>
<dbReference type="InterPro" id="IPR011527">
    <property type="entry name" value="ABC1_TM_dom"/>
</dbReference>
<dbReference type="Proteomes" id="UP000005808">
    <property type="component" value="Unassembled WGS sequence"/>
</dbReference>
<comment type="subcellular location">
    <subcellularLocation>
        <location evidence="1">Cell membrane</location>
        <topology evidence="1">Multi-pass membrane protein</topology>
    </subcellularLocation>
</comment>
<comment type="caution">
    <text evidence="17">The sequence shown here is derived from an EMBL/GenBank/DDBJ whole genome shotgun (WGS) entry which is preliminary data.</text>
</comment>
<feature type="domain" description="ABC transmembrane type-1" evidence="16">
    <location>
        <begin position="51"/>
        <end position="330"/>
    </location>
</feature>
<dbReference type="GO" id="GO:0005886">
    <property type="term" value="C:plasma membrane"/>
    <property type="evidence" value="ECO:0007669"/>
    <property type="project" value="UniProtKB-SubCell"/>
</dbReference>
<keyword evidence="9 14" id="KW-1133">Transmembrane helix</keyword>
<dbReference type="CDD" id="cd18567">
    <property type="entry name" value="ABC_6TM_CvaB_RaxB_like"/>
    <property type="match status" value="1"/>
</dbReference>
<keyword evidence="6" id="KW-0204">Cytolysis</keyword>
<dbReference type="PANTHER" id="PTHR24221">
    <property type="entry name" value="ATP-BINDING CASSETTE SUB-FAMILY B"/>
    <property type="match status" value="1"/>
</dbReference>
<dbReference type="Pfam" id="PF00664">
    <property type="entry name" value="ABC_membrane"/>
    <property type="match status" value="1"/>
</dbReference>
<evidence type="ECO:0000256" key="11">
    <source>
        <dbReference type="ARBA" id="ARBA00055355"/>
    </source>
</evidence>
<evidence type="ECO:0000256" key="1">
    <source>
        <dbReference type="ARBA" id="ARBA00004651"/>
    </source>
</evidence>
<dbReference type="SUPFAM" id="SSF52540">
    <property type="entry name" value="P-loop containing nucleoside triphosphate hydrolases"/>
    <property type="match status" value="1"/>
</dbReference>
<dbReference type="SMART" id="SM00382">
    <property type="entry name" value="AAA"/>
    <property type="match status" value="1"/>
</dbReference>
<evidence type="ECO:0000259" key="15">
    <source>
        <dbReference type="PROSITE" id="PS50893"/>
    </source>
</evidence>
<dbReference type="InterPro" id="IPR003439">
    <property type="entry name" value="ABC_transporter-like_ATP-bd"/>
</dbReference>
<reference evidence="17 18" key="1">
    <citation type="journal article" date="2012" name="J. Bacteriol.">
        <title>De Novo Genome Project of Cupriavidus basilensis OR16.</title>
        <authorList>
            <person name="Cserhati M."/>
            <person name="Kriszt B."/>
            <person name="Szoboszlay S."/>
            <person name="Toth A."/>
            <person name="Szabo I."/>
            <person name="Tancsics A."/>
            <person name="Nagy I."/>
            <person name="Horvath B."/>
            <person name="Nagy I."/>
            <person name="Kukolya J."/>
        </authorList>
    </citation>
    <scope>NUCLEOTIDE SEQUENCE [LARGE SCALE GENOMIC DNA]</scope>
    <source>
        <strain evidence="17 18">OR16</strain>
    </source>
</reference>
<evidence type="ECO:0000256" key="8">
    <source>
        <dbReference type="ARBA" id="ARBA00022840"/>
    </source>
</evidence>
<evidence type="ECO:0000256" key="13">
    <source>
        <dbReference type="ARBA" id="ARBA00072252"/>
    </source>
</evidence>
<evidence type="ECO:0000313" key="17">
    <source>
        <dbReference type="EMBL" id="EHP39358.1"/>
    </source>
</evidence>
<dbReference type="PANTHER" id="PTHR24221:SF606">
    <property type="entry name" value="COLICIN V SECRETION-PROCESSING ATP-BINDING PROTEIN"/>
    <property type="match status" value="1"/>
</dbReference>
<accession>H1SDT1</accession>
<evidence type="ECO:0000313" key="18">
    <source>
        <dbReference type="Proteomes" id="UP000005808"/>
    </source>
</evidence>
<evidence type="ECO:0000256" key="7">
    <source>
        <dbReference type="ARBA" id="ARBA00022741"/>
    </source>
</evidence>
<dbReference type="Gene3D" id="1.20.1560.10">
    <property type="entry name" value="ABC transporter type 1, transmembrane domain"/>
    <property type="match status" value="1"/>
</dbReference>
<protein>
    <recommendedName>
        <fullName evidence="13">Cyclolysin secretion/processing ATP-binding protein CyaB</fullName>
    </recommendedName>
</protein>
<keyword evidence="7" id="KW-0547">Nucleotide-binding</keyword>
<dbReference type="AlphaFoldDB" id="H1SDT1"/>
<dbReference type="FunFam" id="3.40.50.300:FF:000299">
    <property type="entry name" value="ABC transporter ATP-binding protein/permease"/>
    <property type="match status" value="1"/>
</dbReference>
<feature type="transmembrane region" description="Helical" evidence="14">
    <location>
        <begin position="269"/>
        <end position="287"/>
    </location>
</feature>
<keyword evidence="8" id="KW-0067">ATP-binding</keyword>
<dbReference type="InterPro" id="IPR017871">
    <property type="entry name" value="ABC_transporter-like_CS"/>
</dbReference>
<organism evidence="17 18">
    <name type="scientific">Cupriavidus basilensis OR16</name>
    <dbReference type="NCBI Taxonomy" id="1127483"/>
    <lineage>
        <taxon>Bacteria</taxon>
        <taxon>Pseudomonadati</taxon>
        <taxon>Pseudomonadota</taxon>
        <taxon>Betaproteobacteria</taxon>
        <taxon>Burkholderiales</taxon>
        <taxon>Burkholderiaceae</taxon>
        <taxon>Cupriavidus</taxon>
    </lineage>
</organism>
<dbReference type="Pfam" id="PF00005">
    <property type="entry name" value="ABC_tran"/>
    <property type="match status" value="1"/>
</dbReference>
<feature type="transmembrane region" description="Helical" evidence="14">
    <location>
        <begin position="189"/>
        <end position="209"/>
    </location>
</feature>
<keyword evidence="5 14" id="KW-0812">Transmembrane</keyword>
<keyword evidence="6" id="KW-0354">Hemolysis</keyword>
<dbReference type="GO" id="GO:0031640">
    <property type="term" value="P:killing of cells of another organism"/>
    <property type="evidence" value="ECO:0007669"/>
    <property type="project" value="UniProtKB-KW"/>
</dbReference>
<dbReference type="PROSITE" id="PS00211">
    <property type="entry name" value="ABC_TRANSPORTER_1"/>
    <property type="match status" value="1"/>
</dbReference>
<feature type="transmembrane region" description="Helical" evidence="14">
    <location>
        <begin position="51"/>
        <end position="72"/>
    </location>
</feature>
<comment type="function">
    <text evidence="11">Involved in the export of calmodulin-sensitive adenylate cyclase-hemolysin (cyclolysin).</text>
</comment>
<evidence type="ECO:0000256" key="5">
    <source>
        <dbReference type="ARBA" id="ARBA00022692"/>
    </source>
</evidence>
<evidence type="ECO:0000256" key="6">
    <source>
        <dbReference type="ARBA" id="ARBA00022735"/>
    </source>
</evidence>
<dbReference type="InterPro" id="IPR027417">
    <property type="entry name" value="P-loop_NTPase"/>
</dbReference>
<dbReference type="InterPro" id="IPR039421">
    <property type="entry name" value="Type_1_exporter"/>
</dbReference>
<feature type="transmembrane region" description="Helical" evidence="14">
    <location>
        <begin position="84"/>
        <end position="102"/>
    </location>
</feature>
<evidence type="ECO:0000256" key="3">
    <source>
        <dbReference type="ARBA" id="ARBA00022475"/>
    </source>
</evidence>
<keyword evidence="3" id="KW-1003">Cell membrane</keyword>
<evidence type="ECO:0000256" key="2">
    <source>
        <dbReference type="ARBA" id="ARBA00022448"/>
    </source>
</evidence>
<keyword evidence="4" id="KW-0997">Cell inner membrane</keyword>
<dbReference type="PATRIC" id="fig|1127483.3.peg.6400"/>
<gene>
    <name evidence="17" type="ORF">OR16_32084</name>
</gene>
<keyword evidence="10 14" id="KW-0472">Membrane</keyword>
<dbReference type="InterPro" id="IPR036640">
    <property type="entry name" value="ABC1_TM_sf"/>
</dbReference>
<evidence type="ECO:0000256" key="4">
    <source>
        <dbReference type="ARBA" id="ARBA00022519"/>
    </source>
</evidence>
<comment type="similarity">
    <text evidence="12">Belongs to the ABC transporter superfamily. Cyclolysin exporter (TC 3.A.1.109.2) family.</text>
</comment>
<sequence>MSQAEASQHFTGVALEMWPTTAFQQIKPKPPINWRDLMGPILGLKRSLSQLFILAAALQVLALVLPLFTQWLIDGPVVSGDAELIWVVITGFVMVTLMRVVLEWTRGWLGIISMHQLGIQWASRVVGHLLRLPTKWFEVRHTGDVLSRFQSAQSIQQTVTGKFVDILLDGLFATVTAIVMAIYSPTLAAVVVATITGYAAIRLLAHGAFHRLSDEAMTHEAVAQTHFLESLRAMQAIKIAGLEEQRASRWSNLVVRAVNKRMQANRMTLSFGASYGLLFGMETVTVLGAGAYMTIQGGLTVGMLMAFITYKDEFSSRMQRFIDNMMSVRMLRLHVERLSDIVMAEPEKTTGAMPERFDTDGWLVPDIHLDSVSFRYAEGADWVLRNITLTIRSGEHVVIVGPTGCGKTTLAKIILGLLEPTEGTVRVGGHPLSHLGLANWRRHVGAVMQDDQLFSASLKENIAGFDDDVDMDRVQAAAESAAIHDEILAMPMGYHTLNGDMGNTLSGGQRQRLLLARALYRQPRVLVLDEATSHLDVGRERQVNDAICNLPVTRITIAHRPETIAMAERVIDLRRPESTATAE</sequence>
<dbReference type="InterPro" id="IPR003593">
    <property type="entry name" value="AAA+_ATPase"/>
</dbReference>
<keyword evidence="2" id="KW-0813">Transport</keyword>
<evidence type="ECO:0000256" key="14">
    <source>
        <dbReference type="SAM" id="Phobius"/>
    </source>
</evidence>
<proteinExistence type="inferred from homology"/>
<evidence type="ECO:0000259" key="16">
    <source>
        <dbReference type="PROSITE" id="PS50929"/>
    </source>
</evidence>
<dbReference type="SUPFAM" id="SSF90123">
    <property type="entry name" value="ABC transporter transmembrane region"/>
    <property type="match status" value="1"/>
</dbReference>
<dbReference type="GO" id="GO:0005524">
    <property type="term" value="F:ATP binding"/>
    <property type="evidence" value="ECO:0007669"/>
    <property type="project" value="UniProtKB-KW"/>
</dbReference>
<dbReference type="PROSITE" id="PS50893">
    <property type="entry name" value="ABC_TRANSPORTER_2"/>
    <property type="match status" value="1"/>
</dbReference>
<dbReference type="EMBL" id="AHJE01000094">
    <property type="protein sequence ID" value="EHP39358.1"/>
    <property type="molecule type" value="Genomic_DNA"/>
</dbReference>
<evidence type="ECO:0000256" key="9">
    <source>
        <dbReference type="ARBA" id="ARBA00022989"/>
    </source>
</evidence>
<feature type="domain" description="ABC transporter" evidence="15">
    <location>
        <begin position="367"/>
        <end position="583"/>
    </location>
</feature>
<dbReference type="CDD" id="cd03246">
    <property type="entry name" value="ABCC_Protease_Secretion"/>
    <property type="match status" value="1"/>
</dbReference>
<dbReference type="GO" id="GO:0034040">
    <property type="term" value="F:ATPase-coupled lipid transmembrane transporter activity"/>
    <property type="evidence" value="ECO:0007669"/>
    <property type="project" value="TreeGrafter"/>
</dbReference>